<comment type="caution">
    <text evidence="1">The sequence shown here is derived from an EMBL/GenBank/DDBJ whole genome shotgun (WGS) entry which is preliminary data.</text>
</comment>
<protein>
    <submittedName>
        <fullName evidence="1">Uncharacterized protein</fullName>
    </submittedName>
</protein>
<evidence type="ECO:0000313" key="1">
    <source>
        <dbReference type="EMBL" id="OLP88647.1"/>
    </source>
</evidence>
<accession>A0A1Q9D0H0</accession>
<dbReference type="EMBL" id="LSRX01000803">
    <property type="protein sequence ID" value="OLP88647.1"/>
    <property type="molecule type" value="Genomic_DNA"/>
</dbReference>
<organism evidence="1 2">
    <name type="scientific">Symbiodinium microadriaticum</name>
    <name type="common">Dinoflagellate</name>
    <name type="synonym">Zooxanthella microadriatica</name>
    <dbReference type="NCBI Taxonomy" id="2951"/>
    <lineage>
        <taxon>Eukaryota</taxon>
        <taxon>Sar</taxon>
        <taxon>Alveolata</taxon>
        <taxon>Dinophyceae</taxon>
        <taxon>Suessiales</taxon>
        <taxon>Symbiodiniaceae</taxon>
        <taxon>Symbiodinium</taxon>
    </lineage>
</organism>
<evidence type="ECO:0000313" key="2">
    <source>
        <dbReference type="Proteomes" id="UP000186817"/>
    </source>
</evidence>
<dbReference type="Proteomes" id="UP000186817">
    <property type="component" value="Unassembled WGS sequence"/>
</dbReference>
<name>A0A1Q9D0H0_SYMMI</name>
<sequence>MQNTVSNALYVCCGHQEWKKHVAGAKLLRLLRLRADPHAVGPAGSAVDVAVKQGLRHTYKALLGSAGFASQRRLSTWHRLCWCCSV</sequence>
<keyword evidence="2" id="KW-1185">Reference proteome</keyword>
<reference evidence="1 2" key="1">
    <citation type="submission" date="2016-02" db="EMBL/GenBank/DDBJ databases">
        <title>Genome analysis of coral dinoflagellate symbionts highlights evolutionary adaptations to a symbiotic lifestyle.</title>
        <authorList>
            <person name="Aranda M."/>
            <person name="Li Y."/>
            <person name="Liew Y.J."/>
            <person name="Baumgarten S."/>
            <person name="Simakov O."/>
            <person name="Wilson M."/>
            <person name="Piel J."/>
            <person name="Ashoor H."/>
            <person name="Bougouffa S."/>
            <person name="Bajic V.B."/>
            <person name="Ryu T."/>
            <person name="Ravasi T."/>
            <person name="Bayer T."/>
            <person name="Micklem G."/>
            <person name="Kim H."/>
            <person name="Bhak J."/>
            <person name="Lajeunesse T.C."/>
            <person name="Voolstra C.R."/>
        </authorList>
    </citation>
    <scope>NUCLEOTIDE SEQUENCE [LARGE SCALE GENOMIC DNA]</scope>
    <source>
        <strain evidence="1 2">CCMP2467</strain>
    </source>
</reference>
<gene>
    <name evidence="1" type="ORF">AK812_SmicGene30001</name>
</gene>
<proteinExistence type="predicted"/>
<dbReference type="AlphaFoldDB" id="A0A1Q9D0H0"/>